<dbReference type="RefSeq" id="WP_070983323.1">
    <property type="nucleotide sequence ID" value="NZ_MKJU01000006.1"/>
</dbReference>
<keyword evidence="5" id="KW-0408">Iron</keyword>
<dbReference type="SUPFAM" id="SSF55961">
    <property type="entry name" value="Bet v1-like"/>
    <property type="match status" value="1"/>
</dbReference>
<evidence type="ECO:0000259" key="7">
    <source>
        <dbReference type="PROSITE" id="PS51296"/>
    </source>
</evidence>
<dbReference type="PANTHER" id="PTHR43756:SF5">
    <property type="entry name" value="CHOLINE MONOOXYGENASE, CHLOROPLASTIC"/>
    <property type="match status" value="1"/>
</dbReference>
<organism evidence="8 9">
    <name type="scientific">Pseudoalteromonas amylolytica</name>
    <dbReference type="NCBI Taxonomy" id="1859457"/>
    <lineage>
        <taxon>Bacteria</taxon>
        <taxon>Pseudomonadati</taxon>
        <taxon>Pseudomonadota</taxon>
        <taxon>Gammaproteobacteria</taxon>
        <taxon>Alteromonadales</taxon>
        <taxon>Pseudoalteromonadaceae</taxon>
        <taxon>Pseudoalteromonas</taxon>
    </lineage>
</organism>
<keyword evidence="2" id="KW-0001">2Fe-2S</keyword>
<dbReference type="Pfam" id="PF00355">
    <property type="entry name" value="Rieske"/>
    <property type="match status" value="1"/>
</dbReference>
<keyword evidence="9" id="KW-1185">Reference proteome</keyword>
<keyword evidence="6" id="KW-0411">Iron-sulfur</keyword>
<comment type="caution">
    <text evidence="8">The sequence shown here is derived from an EMBL/GenBank/DDBJ whole genome shotgun (WGS) entry which is preliminary data.</text>
</comment>
<dbReference type="STRING" id="1859457.BET10_04745"/>
<dbReference type="Proteomes" id="UP000179786">
    <property type="component" value="Unassembled WGS sequence"/>
</dbReference>
<dbReference type="AlphaFoldDB" id="A0A1S1N030"/>
<dbReference type="Gene3D" id="3.90.380.10">
    <property type="entry name" value="Naphthalene 1,2-dioxygenase Alpha Subunit, Chain A, domain 1"/>
    <property type="match status" value="2"/>
</dbReference>
<dbReference type="CDD" id="cd00680">
    <property type="entry name" value="RHO_alpha_C"/>
    <property type="match status" value="1"/>
</dbReference>
<evidence type="ECO:0000256" key="3">
    <source>
        <dbReference type="ARBA" id="ARBA00022723"/>
    </source>
</evidence>
<dbReference type="GO" id="GO:0051537">
    <property type="term" value="F:2 iron, 2 sulfur cluster binding"/>
    <property type="evidence" value="ECO:0007669"/>
    <property type="project" value="UniProtKB-KW"/>
</dbReference>
<dbReference type="InterPro" id="IPR036922">
    <property type="entry name" value="Rieske_2Fe-2S_sf"/>
</dbReference>
<dbReference type="EMBL" id="MKJU01000006">
    <property type="protein sequence ID" value="OHU92763.1"/>
    <property type="molecule type" value="Genomic_DNA"/>
</dbReference>
<dbReference type="GO" id="GO:0005506">
    <property type="term" value="F:iron ion binding"/>
    <property type="evidence" value="ECO:0007669"/>
    <property type="project" value="InterPro"/>
</dbReference>
<evidence type="ECO:0000313" key="9">
    <source>
        <dbReference type="Proteomes" id="UP000179786"/>
    </source>
</evidence>
<dbReference type="Pfam" id="PF00848">
    <property type="entry name" value="Ring_hydroxyl_A"/>
    <property type="match status" value="1"/>
</dbReference>
<dbReference type="OrthoDB" id="9769355at2"/>
<name>A0A1S1N030_9GAMM</name>
<dbReference type="PANTHER" id="PTHR43756">
    <property type="entry name" value="CHOLINE MONOOXYGENASE, CHLOROPLASTIC"/>
    <property type="match status" value="1"/>
</dbReference>
<dbReference type="CDD" id="cd03469">
    <property type="entry name" value="Rieske_RO_Alpha_N"/>
    <property type="match status" value="1"/>
</dbReference>
<dbReference type="InterPro" id="IPR001663">
    <property type="entry name" value="Rng_hydr_dOase-A"/>
</dbReference>
<dbReference type="SUPFAM" id="SSF50022">
    <property type="entry name" value="ISP domain"/>
    <property type="match status" value="1"/>
</dbReference>
<comment type="cofactor">
    <cofactor evidence="1">
        <name>Fe cation</name>
        <dbReference type="ChEBI" id="CHEBI:24875"/>
    </cofactor>
</comment>
<dbReference type="Gene3D" id="2.102.10.10">
    <property type="entry name" value="Rieske [2Fe-2S] iron-sulphur domain"/>
    <property type="match status" value="1"/>
</dbReference>
<evidence type="ECO:0000256" key="6">
    <source>
        <dbReference type="ARBA" id="ARBA00023014"/>
    </source>
</evidence>
<feature type="domain" description="Rieske" evidence="7">
    <location>
        <begin position="32"/>
        <end position="114"/>
    </location>
</feature>
<evidence type="ECO:0000313" key="8">
    <source>
        <dbReference type="EMBL" id="OHU92763.1"/>
    </source>
</evidence>
<dbReference type="PROSITE" id="PS51296">
    <property type="entry name" value="RIESKE"/>
    <property type="match status" value="1"/>
</dbReference>
<dbReference type="PRINTS" id="PR00090">
    <property type="entry name" value="RNGDIOXGNASE"/>
</dbReference>
<sequence>MRDVKSLGLNREAYFSEEWFAKEQKNVFAQNWSFVGVENDVKNNGDYICTTVGNLPLFVIRDNQGQLRAFHNICRHRGTVMLRDSGNISSAIECGYHCWRYDLTGELRSIPQQAKQFSRVDKKELSLYPAAVNVFKSMIFIHPDPDNAPDFTQWIGEFGQHFGPYDLSELEQIHSVNYDMNANWKLFIENHIESYHLWYAHKNSILGLDHKSQVNHYYNGHWSFFQSTLVEGKMAEFEKYLPSKIIAPNETWFGSGDHMIYPNLGVVTGAKFVAMLKAVPTSSTTSQVQIRVFGKFMDEGEQDQGQYYEDAGSSEEFNVNQEDIDLCERVQKGMMSDLGGIGALAEDYEQSIKHFHDKYLTEMAE</sequence>
<keyword evidence="4" id="KW-0560">Oxidoreductase</keyword>
<accession>A0A1S1N030</accession>
<evidence type="ECO:0000256" key="2">
    <source>
        <dbReference type="ARBA" id="ARBA00022714"/>
    </source>
</evidence>
<reference evidence="8 9" key="1">
    <citation type="submission" date="2016-09" db="EMBL/GenBank/DDBJ databases">
        <title>Pseudoalteromonas amylolytica sp. nov., isolated from the surface seawater.</title>
        <authorList>
            <person name="Wu Y.-H."/>
            <person name="Cheng H."/>
            <person name="Jin X.-B."/>
            <person name="Wang C.-S."/>
            <person name="Xu X.-W."/>
        </authorList>
    </citation>
    <scope>NUCLEOTIDE SEQUENCE [LARGE SCALE GENOMIC DNA]</scope>
    <source>
        <strain evidence="8 9">JW1</strain>
    </source>
</reference>
<keyword evidence="3" id="KW-0479">Metal-binding</keyword>
<proteinExistence type="predicted"/>
<evidence type="ECO:0000256" key="1">
    <source>
        <dbReference type="ARBA" id="ARBA00001962"/>
    </source>
</evidence>
<protein>
    <recommendedName>
        <fullName evidence="7">Rieske domain-containing protein</fullName>
    </recommendedName>
</protein>
<dbReference type="InterPro" id="IPR017941">
    <property type="entry name" value="Rieske_2Fe-2S"/>
</dbReference>
<evidence type="ECO:0000256" key="5">
    <source>
        <dbReference type="ARBA" id="ARBA00023004"/>
    </source>
</evidence>
<gene>
    <name evidence="8" type="ORF">BET10_04745</name>
</gene>
<dbReference type="InterPro" id="IPR015879">
    <property type="entry name" value="Ring_hydroxy_dOase_asu_C_dom"/>
</dbReference>
<dbReference type="GO" id="GO:0016491">
    <property type="term" value="F:oxidoreductase activity"/>
    <property type="evidence" value="ECO:0007669"/>
    <property type="project" value="UniProtKB-KW"/>
</dbReference>
<evidence type="ECO:0000256" key="4">
    <source>
        <dbReference type="ARBA" id="ARBA00023002"/>
    </source>
</evidence>